<feature type="compositionally biased region" description="Basic and acidic residues" evidence="1">
    <location>
        <begin position="1"/>
        <end position="15"/>
    </location>
</feature>
<keyword evidence="3" id="KW-1185">Reference proteome</keyword>
<accession>A0A2Z6ZUG1</accession>
<feature type="region of interest" description="Disordered" evidence="1">
    <location>
        <begin position="1"/>
        <end position="26"/>
    </location>
</feature>
<reference evidence="2 3" key="1">
    <citation type="journal article" date="2015" name="Proc. Natl. Acad. Sci. U.S.A.">
        <title>The resurrection genome of Boea hygrometrica: A blueprint for survival of dehydration.</title>
        <authorList>
            <person name="Xiao L."/>
            <person name="Yang G."/>
            <person name="Zhang L."/>
            <person name="Yang X."/>
            <person name="Zhao S."/>
            <person name="Ji Z."/>
            <person name="Zhou Q."/>
            <person name="Hu M."/>
            <person name="Wang Y."/>
            <person name="Chen M."/>
            <person name="Xu Y."/>
            <person name="Jin H."/>
            <person name="Xiao X."/>
            <person name="Hu G."/>
            <person name="Bao F."/>
            <person name="Hu Y."/>
            <person name="Wan P."/>
            <person name="Li L."/>
            <person name="Deng X."/>
            <person name="Kuang T."/>
            <person name="Xiang C."/>
            <person name="Zhu J.K."/>
            <person name="Oliver M.J."/>
            <person name="He Y."/>
        </authorList>
    </citation>
    <scope>NUCLEOTIDE SEQUENCE [LARGE SCALE GENOMIC DNA]</scope>
    <source>
        <strain evidence="3">cv. XS01</strain>
    </source>
</reference>
<sequence length="133" mass="14677">MNACDVRDGRARERAPLNSQRASTGRTWRGDARLVGRTTGRVQRNGCADSWAALLPPSRKRLRRIDAGRTPGSRPLAAPGRTTRKRSGRTFLVRCRRWSTLRAASCAAVRKFFVVGGRPAATAPASFRRCRDG</sequence>
<dbReference type="Proteomes" id="UP000250235">
    <property type="component" value="Unassembled WGS sequence"/>
</dbReference>
<evidence type="ECO:0000256" key="1">
    <source>
        <dbReference type="SAM" id="MobiDB-lite"/>
    </source>
</evidence>
<gene>
    <name evidence="2" type="ORF">F511_46092</name>
</gene>
<evidence type="ECO:0000313" key="2">
    <source>
        <dbReference type="EMBL" id="KZT76882.1"/>
    </source>
</evidence>
<evidence type="ECO:0000313" key="3">
    <source>
        <dbReference type="Proteomes" id="UP000250235"/>
    </source>
</evidence>
<dbReference type="AlphaFoldDB" id="A0A2Z6ZUG1"/>
<organism evidence="2 3">
    <name type="scientific">Dorcoceras hygrometricum</name>
    <dbReference type="NCBI Taxonomy" id="472368"/>
    <lineage>
        <taxon>Eukaryota</taxon>
        <taxon>Viridiplantae</taxon>
        <taxon>Streptophyta</taxon>
        <taxon>Embryophyta</taxon>
        <taxon>Tracheophyta</taxon>
        <taxon>Spermatophyta</taxon>
        <taxon>Magnoliopsida</taxon>
        <taxon>eudicotyledons</taxon>
        <taxon>Gunneridae</taxon>
        <taxon>Pentapetalae</taxon>
        <taxon>asterids</taxon>
        <taxon>lamiids</taxon>
        <taxon>Lamiales</taxon>
        <taxon>Gesneriaceae</taxon>
        <taxon>Didymocarpoideae</taxon>
        <taxon>Trichosporeae</taxon>
        <taxon>Loxocarpinae</taxon>
        <taxon>Dorcoceras</taxon>
    </lineage>
</organism>
<feature type="compositionally biased region" description="Polar residues" evidence="1">
    <location>
        <begin position="17"/>
        <end position="26"/>
    </location>
</feature>
<proteinExistence type="predicted"/>
<dbReference type="EMBL" id="KV085248">
    <property type="protein sequence ID" value="KZT76882.1"/>
    <property type="molecule type" value="Genomic_DNA"/>
</dbReference>
<protein>
    <submittedName>
        <fullName evidence="2">Transcription antiterminator protein for organellar transcription</fullName>
    </submittedName>
</protein>
<name>A0A2Z6ZUG1_9LAMI</name>